<dbReference type="AlphaFoldDB" id="A0AAV4R025"/>
<evidence type="ECO:0000313" key="1">
    <source>
        <dbReference type="EMBL" id="GIY13368.1"/>
    </source>
</evidence>
<reference evidence="1 2" key="1">
    <citation type="submission" date="2021-06" db="EMBL/GenBank/DDBJ databases">
        <title>Caerostris darwini draft genome.</title>
        <authorList>
            <person name="Kono N."/>
            <person name="Arakawa K."/>
        </authorList>
    </citation>
    <scope>NUCLEOTIDE SEQUENCE [LARGE SCALE GENOMIC DNA]</scope>
</reference>
<protein>
    <submittedName>
        <fullName evidence="1">Uncharacterized protein</fullName>
    </submittedName>
</protein>
<name>A0AAV4R025_9ARAC</name>
<accession>A0AAV4R025</accession>
<dbReference type="EMBL" id="BPLQ01005223">
    <property type="protein sequence ID" value="GIY13368.1"/>
    <property type="molecule type" value="Genomic_DNA"/>
</dbReference>
<gene>
    <name evidence="1" type="ORF">CDAR_485581</name>
</gene>
<dbReference type="Proteomes" id="UP001054837">
    <property type="component" value="Unassembled WGS sequence"/>
</dbReference>
<proteinExistence type="predicted"/>
<sequence>MLYLGCVILRELIGSLIDKTRIWMRQFLAEGLFLFLFGRHTPSDCIFREDKRMTFFSLTSRIPVPRTICEKRDSISRTLVTSRSHRELCAAKPDAGFRVRRIINFDLTKCSSAEYSLQLLLTAASFFSPLLFFPFF</sequence>
<comment type="caution">
    <text evidence="1">The sequence shown here is derived from an EMBL/GenBank/DDBJ whole genome shotgun (WGS) entry which is preliminary data.</text>
</comment>
<organism evidence="1 2">
    <name type="scientific">Caerostris darwini</name>
    <dbReference type="NCBI Taxonomy" id="1538125"/>
    <lineage>
        <taxon>Eukaryota</taxon>
        <taxon>Metazoa</taxon>
        <taxon>Ecdysozoa</taxon>
        <taxon>Arthropoda</taxon>
        <taxon>Chelicerata</taxon>
        <taxon>Arachnida</taxon>
        <taxon>Araneae</taxon>
        <taxon>Araneomorphae</taxon>
        <taxon>Entelegynae</taxon>
        <taxon>Araneoidea</taxon>
        <taxon>Araneidae</taxon>
        <taxon>Caerostris</taxon>
    </lineage>
</organism>
<evidence type="ECO:0000313" key="2">
    <source>
        <dbReference type="Proteomes" id="UP001054837"/>
    </source>
</evidence>
<keyword evidence="2" id="KW-1185">Reference proteome</keyword>